<feature type="domain" description="C2H2-type" evidence="1">
    <location>
        <begin position="109"/>
        <end position="131"/>
    </location>
</feature>
<dbReference type="InterPro" id="IPR013087">
    <property type="entry name" value="Znf_C2H2_type"/>
</dbReference>
<evidence type="ECO:0000313" key="3">
    <source>
        <dbReference type="Proteomes" id="UP000479000"/>
    </source>
</evidence>
<dbReference type="Proteomes" id="UP000479000">
    <property type="component" value="Unassembled WGS sequence"/>
</dbReference>
<keyword evidence="3" id="KW-1185">Reference proteome</keyword>
<accession>A0A6H5GMB8</accession>
<dbReference type="OrthoDB" id="5982876at2759"/>
<dbReference type="PROSITE" id="PS00028">
    <property type="entry name" value="ZINC_FINGER_C2H2_1"/>
    <property type="match status" value="1"/>
</dbReference>
<protein>
    <recommendedName>
        <fullName evidence="1">C2H2-type domain-containing protein</fullName>
    </recommendedName>
</protein>
<gene>
    <name evidence="2" type="ORF">NTEN_LOCUS9712</name>
</gene>
<dbReference type="EMBL" id="CADCXU010014755">
    <property type="protein sequence ID" value="CAB0004235.1"/>
    <property type="molecule type" value="Genomic_DNA"/>
</dbReference>
<name>A0A6H5GMB8_9HEMI</name>
<evidence type="ECO:0000259" key="1">
    <source>
        <dbReference type="PROSITE" id="PS00028"/>
    </source>
</evidence>
<evidence type="ECO:0000313" key="2">
    <source>
        <dbReference type="EMBL" id="CAB0004235.1"/>
    </source>
</evidence>
<proteinExistence type="predicted"/>
<organism evidence="2 3">
    <name type="scientific">Nesidiocoris tenuis</name>
    <dbReference type="NCBI Taxonomy" id="355587"/>
    <lineage>
        <taxon>Eukaryota</taxon>
        <taxon>Metazoa</taxon>
        <taxon>Ecdysozoa</taxon>
        <taxon>Arthropoda</taxon>
        <taxon>Hexapoda</taxon>
        <taxon>Insecta</taxon>
        <taxon>Pterygota</taxon>
        <taxon>Neoptera</taxon>
        <taxon>Paraneoptera</taxon>
        <taxon>Hemiptera</taxon>
        <taxon>Heteroptera</taxon>
        <taxon>Panheteroptera</taxon>
        <taxon>Cimicomorpha</taxon>
        <taxon>Miridae</taxon>
        <taxon>Dicyphina</taxon>
        <taxon>Nesidiocoris</taxon>
    </lineage>
</organism>
<reference evidence="2 3" key="1">
    <citation type="submission" date="2020-02" db="EMBL/GenBank/DDBJ databases">
        <authorList>
            <person name="Ferguson B K."/>
        </authorList>
    </citation>
    <scope>NUCLEOTIDE SEQUENCE [LARGE SCALE GENOMIC DNA]</scope>
</reference>
<dbReference type="AlphaFoldDB" id="A0A6H5GMB8"/>
<sequence length="175" mass="19301">MNCSHSCCRWIVCRRRSTSICPSSSSLQLSTLRSWVTFDFTALNEISDLPYFPYNVSNYFSGSGVVLAPASAMAPAPSQIPNLPSGIQIMKRPAQEPIPEVSPNKAPSCPVCQVSYMSEVKLMQHKRTSGHGLTRQQMAQPTPSQDFAIPIVDLNQPGVRERLLNCGIRRGNCFL</sequence>